<feature type="compositionally biased region" description="Low complexity" evidence="2">
    <location>
        <begin position="124"/>
        <end position="142"/>
    </location>
</feature>
<evidence type="ECO:0000313" key="3">
    <source>
        <dbReference type="EMBL" id="KAI3429424.1"/>
    </source>
</evidence>
<accession>A0A9D4TLZ6</accession>
<feature type="region of interest" description="Disordered" evidence="2">
    <location>
        <begin position="485"/>
        <end position="610"/>
    </location>
</feature>
<reference evidence="3" key="1">
    <citation type="journal article" date="2019" name="Plant J.">
        <title>Chlorella vulgaris genome assembly and annotation reveals the molecular basis for metabolic acclimation to high light conditions.</title>
        <authorList>
            <person name="Cecchin M."/>
            <person name="Marcolungo L."/>
            <person name="Rossato M."/>
            <person name="Girolomoni L."/>
            <person name="Cosentino E."/>
            <person name="Cuine S."/>
            <person name="Li-Beisson Y."/>
            <person name="Delledonne M."/>
            <person name="Ballottari M."/>
        </authorList>
    </citation>
    <scope>NUCLEOTIDE SEQUENCE</scope>
    <source>
        <strain evidence="3">211/11P</strain>
    </source>
</reference>
<gene>
    <name evidence="3" type="ORF">D9Q98_005519</name>
</gene>
<dbReference type="OrthoDB" id="515325at2759"/>
<sequence length="777" mass="80160">MATRASGRQHRAVDYNEKAVGSSGSGPAWARQIESGDAEAAHQKENSKPAAPKHAPQRKSAPAVASKGRDAGLTRLPIEDAKAGKTGNSKARSQPGKELVPKAAGTQVLPGVTVKSRPTLGTSAAPAAADASGPAAQAKPAANKPGGSVGRGSSDGSGAAEASGKPGSGGGKRKAAAAPEDVARQDAKHASKSAPAAVAATGVDAKRQKAAAPPPAPAAQAAAPQPKQPEQRRASGEAAVWEEGNEAQLPGSGADELVEQYAANFEALQLEYSKLQGLYEDLKAAKIDEEVGQLLEQQNKHVTEHGQKAAQLAEHYKAEAERQAALAVQLGGSAAVEQCAKLQADLITCQQALVDKEGESLEKSKQLAEMQSRLGFLERYARVYESHDKCIQTDPPPLASASAQFPSIQVQSSGVEMLQAHAMVPEGAGGGSMYKRPKPGAQPADDPSYTLPGLSSAPAGAAAVLAAEAAAAADAAGVGAATTGSDMQLTAGDETHPQPQRHLSQQQQPQQPPDHLRRQSLQPAPQQQPPPQQQRRHSMLPVAGRVQHAAAGPGLRPASAESQVHPHPNPAAPAAGHRRVSAAPPPPLDRQLHFSESAPSSEAGAGAQRALAPLPAVPEAEPEADAEPAAAEHQLPRPLPLEAVPAASNLQHPALMALTAAGVLPAGGVVGGTPGSVAPRHMAITALTGLVSTPLRGGFYQFTDHRHGFVFQLGPEREPDNTDLPRAGEYDPLLRYCSVSLGTAEALLPSYLKGTTYFRESERGNFISHLLDALAQK</sequence>
<feature type="region of interest" description="Disordered" evidence="2">
    <location>
        <begin position="1"/>
        <end position="253"/>
    </location>
</feature>
<dbReference type="Proteomes" id="UP001055712">
    <property type="component" value="Unassembled WGS sequence"/>
</dbReference>
<comment type="caution">
    <text evidence="3">The sequence shown here is derived from an EMBL/GenBank/DDBJ whole genome shotgun (WGS) entry which is preliminary data.</text>
</comment>
<organism evidence="3 4">
    <name type="scientific">Chlorella vulgaris</name>
    <name type="common">Green alga</name>
    <dbReference type="NCBI Taxonomy" id="3077"/>
    <lineage>
        <taxon>Eukaryota</taxon>
        <taxon>Viridiplantae</taxon>
        <taxon>Chlorophyta</taxon>
        <taxon>core chlorophytes</taxon>
        <taxon>Trebouxiophyceae</taxon>
        <taxon>Chlorellales</taxon>
        <taxon>Chlorellaceae</taxon>
        <taxon>Chlorella clade</taxon>
        <taxon>Chlorella</taxon>
    </lineage>
</organism>
<protein>
    <submittedName>
        <fullName evidence="3">Uncharacterized protein</fullName>
    </submittedName>
</protein>
<dbReference type="EMBL" id="SIDB01000008">
    <property type="protein sequence ID" value="KAI3429424.1"/>
    <property type="molecule type" value="Genomic_DNA"/>
</dbReference>
<reference evidence="3" key="2">
    <citation type="submission" date="2020-11" db="EMBL/GenBank/DDBJ databases">
        <authorList>
            <person name="Cecchin M."/>
            <person name="Marcolungo L."/>
            <person name="Rossato M."/>
            <person name="Girolomoni L."/>
            <person name="Cosentino E."/>
            <person name="Cuine S."/>
            <person name="Li-Beisson Y."/>
            <person name="Delledonne M."/>
            <person name="Ballottari M."/>
        </authorList>
    </citation>
    <scope>NUCLEOTIDE SEQUENCE</scope>
    <source>
        <strain evidence="3">211/11P</strain>
        <tissue evidence="3">Whole cell</tissue>
    </source>
</reference>
<feature type="compositionally biased region" description="Basic and acidic residues" evidence="2">
    <location>
        <begin position="67"/>
        <end position="83"/>
    </location>
</feature>
<evidence type="ECO:0000313" key="4">
    <source>
        <dbReference type="Proteomes" id="UP001055712"/>
    </source>
</evidence>
<evidence type="ECO:0000256" key="2">
    <source>
        <dbReference type="SAM" id="MobiDB-lite"/>
    </source>
</evidence>
<keyword evidence="1" id="KW-0175">Coiled coil</keyword>
<evidence type="ECO:0000256" key="1">
    <source>
        <dbReference type="SAM" id="Coils"/>
    </source>
</evidence>
<feature type="coiled-coil region" evidence="1">
    <location>
        <begin position="258"/>
        <end position="285"/>
    </location>
</feature>
<feature type="compositionally biased region" description="Low complexity" evidence="2">
    <location>
        <begin position="156"/>
        <end position="165"/>
    </location>
</feature>
<name>A0A9D4TLZ6_CHLVU</name>
<feature type="compositionally biased region" description="Low complexity" evidence="2">
    <location>
        <begin position="497"/>
        <end position="509"/>
    </location>
</feature>
<feature type="region of interest" description="Disordered" evidence="2">
    <location>
        <begin position="426"/>
        <end position="452"/>
    </location>
</feature>
<feature type="compositionally biased region" description="Low complexity" evidence="2">
    <location>
        <begin position="192"/>
        <end position="203"/>
    </location>
</feature>
<dbReference type="AlphaFoldDB" id="A0A9D4TLZ6"/>
<keyword evidence="4" id="KW-1185">Reference proteome</keyword>
<feature type="compositionally biased region" description="Low complexity" evidence="2">
    <location>
        <begin position="595"/>
        <end position="610"/>
    </location>
</feature>
<proteinExistence type="predicted"/>